<dbReference type="EMBL" id="AAOH01000002">
    <property type="protein sequence ID" value="EAR29629.1"/>
    <property type="molecule type" value="Genomic_DNA"/>
</dbReference>
<gene>
    <name evidence="1" type="ORF">PTD2_12454</name>
</gene>
<reference evidence="1 2" key="1">
    <citation type="submission" date="2006-02" db="EMBL/GenBank/DDBJ databases">
        <authorList>
            <person name="Moran M.A."/>
            <person name="Kjelleberg S."/>
            <person name="Egan S."/>
            <person name="Saunders N."/>
            <person name="Thomas T."/>
            <person name="Ferriera S."/>
            <person name="Johnson J."/>
            <person name="Kravitz S."/>
            <person name="Halpern A."/>
            <person name="Remington K."/>
            <person name="Beeson K."/>
            <person name="Tran B."/>
            <person name="Rogers Y.-H."/>
            <person name="Friedman R."/>
            <person name="Venter J.C."/>
        </authorList>
    </citation>
    <scope>NUCLEOTIDE SEQUENCE [LARGE SCALE GENOMIC DNA]</scope>
    <source>
        <strain evidence="1 2">D2</strain>
    </source>
</reference>
<proteinExistence type="predicted"/>
<name>A4C6M5_9GAMM</name>
<comment type="caution">
    <text evidence="1">The sequence shown here is derived from an EMBL/GenBank/DDBJ whole genome shotgun (WGS) entry which is preliminary data.</text>
</comment>
<dbReference type="eggNOG" id="ENOG5032W9X">
    <property type="taxonomic scope" value="Bacteria"/>
</dbReference>
<evidence type="ECO:0000313" key="2">
    <source>
        <dbReference type="Proteomes" id="UP000006201"/>
    </source>
</evidence>
<dbReference type="OrthoDB" id="6120633at2"/>
<organism evidence="1 2">
    <name type="scientific">Pseudoalteromonas tunicata D2</name>
    <dbReference type="NCBI Taxonomy" id="87626"/>
    <lineage>
        <taxon>Bacteria</taxon>
        <taxon>Pseudomonadati</taxon>
        <taxon>Pseudomonadota</taxon>
        <taxon>Gammaproteobacteria</taxon>
        <taxon>Alteromonadales</taxon>
        <taxon>Pseudoalteromonadaceae</taxon>
        <taxon>Pseudoalteromonas</taxon>
    </lineage>
</organism>
<protein>
    <submittedName>
        <fullName evidence="1">Putative orphan protein</fullName>
    </submittedName>
</protein>
<evidence type="ECO:0000313" key="1">
    <source>
        <dbReference type="EMBL" id="EAR29629.1"/>
    </source>
</evidence>
<dbReference type="HOGENOM" id="CLU_201217_0_0_6"/>
<dbReference type="AlphaFoldDB" id="A4C6M5"/>
<accession>A4C6M5</accession>
<keyword evidence="2" id="KW-1185">Reference proteome</keyword>
<sequence length="71" mass="8150">MKLEIHYQFPSAQVANRFLNELKHWPIAKVSARLFNHEASVKITYQAKTEGFDSTCAELDKLAAFYNGEEC</sequence>
<dbReference type="RefSeq" id="WP_009837503.1">
    <property type="nucleotide sequence ID" value="NZ_AAOH01000002.1"/>
</dbReference>
<dbReference type="Proteomes" id="UP000006201">
    <property type="component" value="Unassembled WGS sequence"/>
</dbReference>